<keyword evidence="2" id="KW-0443">Lipid metabolism</keyword>
<dbReference type="GO" id="GO:0047498">
    <property type="term" value="F:calcium-dependent phospholipase A2 activity"/>
    <property type="evidence" value="ECO:0007669"/>
    <property type="project" value="TreeGrafter"/>
</dbReference>
<evidence type="ECO:0000256" key="1">
    <source>
        <dbReference type="ARBA" id="ARBA00022801"/>
    </source>
</evidence>
<evidence type="ECO:0000256" key="2">
    <source>
        <dbReference type="ARBA" id="ARBA00023098"/>
    </source>
</evidence>
<dbReference type="SUPFAM" id="SSF52151">
    <property type="entry name" value="FabD/lysophospholipase-like"/>
    <property type="match status" value="1"/>
</dbReference>
<dbReference type="PANTHER" id="PTHR10728:SF40">
    <property type="entry name" value="PATATIN FAMILY PROTEIN"/>
    <property type="match status" value="1"/>
</dbReference>
<gene>
    <name evidence="4" type="ORF">TBIB3V08_LOCUS1905</name>
</gene>
<dbReference type="EMBL" id="OD564658">
    <property type="protein sequence ID" value="CAD7439337.1"/>
    <property type="molecule type" value="Genomic_DNA"/>
</dbReference>
<organism evidence="4">
    <name type="scientific">Timema bartmani</name>
    <dbReference type="NCBI Taxonomy" id="61472"/>
    <lineage>
        <taxon>Eukaryota</taxon>
        <taxon>Metazoa</taxon>
        <taxon>Ecdysozoa</taxon>
        <taxon>Arthropoda</taxon>
        <taxon>Hexapoda</taxon>
        <taxon>Insecta</taxon>
        <taxon>Pterygota</taxon>
        <taxon>Neoptera</taxon>
        <taxon>Polyneoptera</taxon>
        <taxon>Phasmatodea</taxon>
        <taxon>Timematodea</taxon>
        <taxon>Timematoidea</taxon>
        <taxon>Timematidae</taxon>
        <taxon>Timema</taxon>
    </lineage>
</organism>
<reference evidence="4" key="1">
    <citation type="submission" date="2020-11" db="EMBL/GenBank/DDBJ databases">
        <authorList>
            <person name="Tran Van P."/>
        </authorList>
    </citation>
    <scope>NUCLEOTIDE SEQUENCE</scope>
</reference>
<dbReference type="Pfam" id="PF01735">
    <property type="entry name" value="PLA2_B"/>
    <property type="match status" value="1"/>
</dbReference>
<name>A0A7R9EQ55_9NEOP</name>
<dbReference type="PANTHER" id="PTHR10728">
    <property type="entry name" value="CYTOSOLIC PHOSPHOLIPASE A2"/>
    <property type="match status" value="1"/>
</dbReference>
<keyword evidence="1" id="KW-0378">Hydrolase</keyword>
<dbReference type="GO" id="GO:0046475">
    <property type="term" value="P:glycerophospholipid catabolic process"/>
    <property type="evidence" value="ECO:0007669"/>
    <property type="project" value="TreeGrafter"/>
</dbReference>
<dbReference type="AlphaFoldDB" id="A0A7R9EQ55"/>
<protein>
    <recommendedName>
        <fullName evidence="3">PLA2c domain-containing protein</fullName>
    </recommendedName>
</protein>
<dbReference type="GO" id="GO:0005829">
    <property type="term" value="C:cytosol"/>
    <property type="evidence" value="ECO:0007669"/>
    <property type="project" value="TreeGrafter"/>
</dbReference>
<evidence type="ECO:0000313" key="4">
    <source>
        <dbReference type="EMBL" id="CAD7439337.1"/>
    </source>
</evidence>
<dbReference type="Gene3D" id="3.40.1090.10">
    <property type="entry name" value="Cytosolic phospholipase A2 catalytic domain"/>
    <property type="match status" value="1"/>
</dbReference>
<sequence>MLAGGQFLKNLLPSAWGNGWLQGVTLEIDWIADDGEVVVPRYLSDLYSHPEFPTKSPGDLQPELQRKVTGGWKKVLCPKRMFRYLKAIHRKHKTGQPVSFTDLFGHMVGDLLLGERKTCTLSEQSAKLTRGELPLPMYTCLQVKKDVSARVYQVRSDDQPQQGDSLGVHSHVLRYEFSH</sequence>
<accession>A0A7R9EQ55</accession>
<feature type="domain" description="PLA2c" evidence="3">
    <location>
        <begin position="44"/>
        <end position="148"/>
    </location>
</feature>
<proteinExistence type="predicted"/>
<dbReference type="GO" id="GO:0005544">
    <property type="term" value="F:calcium-dependent phospholipid binding"/>
    <property type="evidence" value="ECO:0007669"/>
    <property type="project" value="TreeGrafter"/>
</dbReference>
<dbReference type="InterPro" id="IPR002642">
    <property type="entry name" value="LysoPLipase_cat_dom"/>
</dbReference>
<evidence type="ECO:0000259" key="3">
    <source>
        <dbReference type="Pfam" id="PF01735"/>
    </source>
</evidence>
<dbReference type="GO" id="GO:0005509">
    <property type="term" value="F:calcium ion binding"/>
    <property type="evidence" value="ECO:0007669"/>
    <property type="project" value="TreeGrafter"/>
</dbReference>
<dbReference type="InterPro" id="IPR016035">
    <property type="entry name" value="Acyl_Trfase/lysoPLipase"/>
</dbReference>